<dbReference type="InterPro" id="IPR036869">
    <property type="entry name" value="J_dom_sf"/>
</dbReference>
<dbReference type="InterPro" id="IPR018253">
    <property type="entry name" value="DnaJ_domain_CS"/>
</dbReference>
<evidence type="ECO:0000259" key="15">
    <source>
        <dbReference type="PROSITE" id="PS51293"/>
    </source>
</evidence>
<organism evidence="16">
    <name type="scientific">Panstrongylus lignarius</name>
    <dbReference type="NCBI Taxonomy" id="156445"/>
    <lineage>
        <taxon>Eukaryota</taxon>
        <taxon>Metazoa</taxon>
        <taxon>Ecdysozoa</taxon>
        <taxon>Arthropoda</taxon>
        <taxon>Hexapoda</taxon>
        <taxon>Insecta</taxon>
        <taxon>Pterygota</taxon>
        <taxon>Neoptera</taxon>
        <taxon>Paraneoptera</taxon>
        <taxon>Hemiptera</taxon>
        <taxon>Heteroptera</taxon>
        <taxon>Panheteroptera</taxon>
        <taxon>Cimicomorpha</taxon>
        <taxon>Reduviidae</taxon>
        <taxon>Triatominae</taxon>
        <taxon>Panstrongylus</taxon>
    </lineage>
</organism>
<feature type="compositionally biased region" description="Polar residues" evidence="10">
    <location>
        <begin position="439"/>
        <end position="454"/>
    </location>
</feature>
<feature type="transmembrane region" description="Helical" evidence="11">
    <location>
        <begin position="126"/>
        <end position="146"/>
    </location>
</feature>
<feature type="chain" id="PRO_5013166505" evidence="12">
    <location>
        <begin position="20"/>
        <end position="484"/>
    </location>
</feature>
<comment type="subcellular location">
    <subcellularLocation>
        <location evidence="9">Endomembrane system</location>
        <topology evidence="9">Single-pass membrane protein</topology>
    </subcellularLocation>
    <subcellularLocation>
        <location evidence="1">Nucleus</location>
    </subcellularLocation>
</comment>
<dbReference type="SUPFAM" id="SSF46565">
    <property type="entry name" value="Chaperone J-domain"/>
    <property type="match status" value="1"/>
</dbReference>
<evidence type="ECO:0000313" key="16">
    <source>
        <dbReference type="EMBL" id="JAW09796.1"/>
    </source>
</evidence>
<feature type="region of interest" description="Disordered" evidence="10">
    <location>
        <begin position="434"/>
        <end position="454"/>
    </location>
</feature>
<dbReference type="PROSITE" id="PS00636">
    <property type="entry name" value="DNAJ_1"/>
    <property type="match status" value="1"/>
</dbReference>
<dbReference type="PANTHER" id="PTHR44653:SF2">
    <property type="entry name" value="DNAJ HOMOLOG SUBFAMILY C MEMBER 1"/>
    <property type="match status" value="1"/>
</dbReference>
<keyword evidence="4" id="KW-0677">Repeat</keyword>
<evidence type="ECO:0000256" key="8">
    <source>
        <dbReference type="ARBA" id="ARBA00023242"/>
    </source>
</evidence>
<dbReference type="GO" id="GO:0005634">
    <property type="term" value="C:nucleus"/>
    <property type="evidence" value="ECO:0007669"/>
    <property type="project" value="UniProtKB-SubCell"/>
</dbReference>
<dbReference type="InterPro" id="IPR052606">
    <property type="entry name" value="DnaJ_domain_protein"/>
</dbReference>
<keyword evidence="5 11" id="KW-1133">Transmembrane helix</keyword>
<feature type="region of interest" description="Disordered" evidence="10">
    <location>
        <begin position="232"/>
        <end position="251"/>
    </location>
</feature>
<feature type="region of interest" description="Disordered" evidence="10">
    <location>
        <begin position="354"/>
        <end position="379"/>
    </location>
</feature>
<feature type="domain" description="SANT" evidence="15">
    <location>
        <begin position="377"/>
        <end position="433"/>
    </location>
</feature>
<evidence type="ECO:0000256" key="10">
    <source>
        <dbReference type="SAM" id="MobiDB-lite"/>
    </source>
</evidence>
<dbReference type="PRINTS" id="PR00625">
    <property type="entry name" value="JDOMAIN"/>
</dbReference>
<evidence type="ECO:0000256" key="4">
    <source>
        <dbReference type="ARBA" id="ARBA00022737"/>
    </source>
</evidence>
<proteinExistence type="predicted"/>
<accession>A0A224XBK2</accession>
<dbReference type="InterPro" id="IPR001005">
    <property type="entry name" value="SANT/Myb"/>
</dbReference>
<evidence type="ECO:0000256" key="12">
    <source>
        <dbReference type="SAM" id="SignalP"/>
    </source>
</evidence>
<evidence type="ECO:0000259" key="13">
    <source>
        <dbReference type="PROSITE" id="PS50076"/>
    </source>
</evidence>
<evidence type="ECO:0000256" key="2">
    <source>
        <dbReference type="ARBA" id="ARBA00022692"/>
    </source>
</evidence>
<dbReference type="Pfam" id="PF00249">
    <property type="entry name" value="Myb_DNA-binding"/>
    <property type="match status" value="1"/>
</dbReference>
<dbReference type="Gene3D" id="1.10.10.60">
    <property type="entry name" value="Homeodomain-like"/>
    <property type="match status" value="2"/>
</dbReference>
<dbReference type="EMBL" id="GFTR01006630">
    <property type="protein sequence ID" value="JAW09796.1"/>
    <property type="molecule type" value="Transcribed_RNA"/>
</dbReference>
<dbReference type="FunFam" id="1.10.10.60:FF:000180">
    <property type="entry name" value="DnaJ (Hsp40) homolog, subfamily C, member 2"/>
    <property type="match status" value="1"/>
</dbReference>
<evidence type="ECO:0000256" key="7">
    <source>
        <dbReference type="ARBA" id="ARBA00023186"/>
    </source>
</evidence>
<feature type="compositionally biased region" description="Basic and acidic residues" evidence="10">
    <location>
        <begin position="232"/>
        <end position="250"/>
    </location>
</feature>
<dbReference type="GO" id="GO:0012505">
    <property type="term" value="C:endomembrane system"/>
    <property type="evidence" value="ECO:0007669"/>
    <property type="project" value="UniProtKB-SubCell"/>
</dbReference>
<dbReference type="CDD" id="cd06257">
    <property type="entry name" value="DnaJ"/>
    <property type="match status" value="1"/>
</dbReference>
<keyword evidence="2 11" id="KW-0812">Transmembrane</keyword>
<keyword evidence="6 11" id="KW-0472">Membrane</keyword>
<feature type="domain" description="J" evidence="13">
    <location>
        <begin position="37"/>
        <end position="101"/>
    </location>
</feature>
<dbReference type="InterPro" id="IPR009057">
    <property type="entry name" value="Homeodomain-like_sf"/>
</dbReference>
<evidence type="ECO:0000256" key="6">
    <source>
        <dbReference type="ARBA" id="ARBA00023136"/>
    </source>
</evidence>
<dbReference type="CDD" id="cd00167">
    <property type="entry name" value="SANT"/>
    <property type="match status" value="1"/>
</dbReference>
<evidence type="ECO:0000256" key="11">
    <source>
        <dbReference type="SAM" id="Phobius"/>
    </source>
</evidence>
<keyword evidence="3 12" id="KW-0732">Signal</keyword>
<dbReference type="PROSITE" id="PS50090">
    <property type="entry name" value="MYB_LIKE"/>
    <property type="match status" value="1"/>
</dbReference>
<dbReference type="PROSITE" id="PS50076">
    <property type="entry name" value="DNAJ_2"/>
    <property type="match status" value="1"/>
</dbReference>
<feature type="domain" description="Myb-like" evidence="14">
    <location>
        <begin position="374"/>
        <end position="429"/>
    </location>
</feature>
<evidence type="ECO:0000259" key="14">
    <source>
        <dbReference type="PROSITE" id="PS50090"/>
    </source>
</evidence>
<dbReference type="Gene3D" id="1.10.287.110">
    <property type="entry name" value="DnaJ domain"/>
    <property type="match status" value="1"/>
</dbReference>
<evidence type="ECO:0000256" key="9">
    <source>
        <dbReference type="ARBA" id="ARBA00037847"/>
    </source>
</evidence>
<sequence>MKLNSVFIILIFEIFSTYAWDSEDLEVFDGVEEVGENFYTLLGVPKDASASEIKKAFRKLSLIVHPDKNSAPDAELKFRQLATVYDILKNPKKRAKYNDVLEHGLPDWKQVVYYYRRVRKMGVAEMLSILFIIITIGQYLVAWAAYFERKYTIEEIFKSKKPQKRQKKGKTKDMEMANMLPEIMAGLPKPSVSCTLPCQIVKLTWFMIVGAPPLTYRWIKQYYQERQRRKEEETQKLEEPAEEEIVPHRERGPRRRKVFTVPELHEDNITNIDTSKQFNEKKSTVDSEQNYMSGGLWTDDDFVDLLRLTKKFPPGTHERWERIGAAMKRPSHEVAHMAHRIKDEGFKPIIQQSEESELKEEEPKKVKTKGSKIGEDVEESNWTQAQQKAFEQALATYPKGSATDRWEKIAKCVPGKTKEECMVRFKNIVARVKKKKDAASNNENNTVATTNDDSSSAWLAIEPMEQQENFPILTQTYQEKNLLF</sequence>
<dbReference type="PANTHER" id="PTHR44653">
    <property type="entry name" value="DNAJ HOMOLOG SUBFAMILY C MEMBER 1"/>
    <property type="match status" value="1"/>
</dbReference>
<dbReference type="InterPro" id="IPR001623">
    <property type="entry name" value="DnaJ_domain"/>
</dbReference>
<dbReference type="SUPFAM" id="SSF46689">
    <property type="entry name" value="Homeodomain-like"/>
    <property type="match status" value="2"/>
</dbReference>
<evidence type="ECO:0000256" key="3">
    <source>
        <dbReference type="ARBA" id="ARBA00022729"/>
    </source>
</evidence>
<dbReference type="Pfam" id="PF23082">
    <property type="entry name" value="Myb_DNA-binding_2"/>
    <property type="match status" value="1"/>
</dbReference>
<keyword evidence="7" id="KW-0143">Chaperone</keyword>
<keyword evidence="8" id="KW-0539">Nucleus</keyword>
<reference evidence="16" key="1">
    <citation type="journal article" date="2018" name="PLoS Negl. Trop. Dis.">
        <title>An insight into the salivary gland and fat body transcriptome of Panstrongylus lignarius (Hemiptera: Heteroptera), the main vector of Chagas disease in Peru.</title>
        <authorList>
            <person name="Nevoa J.C."/>
            <person name="Mendes M.T."/>
            <person name="da Silva M.V."/>
            <person name="Soares S.C."/>
            <person name="Oliveira C.J.F."/>
            <person name="Ribeiro J.M.C."/>
        </authorList>
    </citation>
    <scope>NUCLEOTIDE SEQUENCE</scope>
</reference>
<feature type="signal peptide" evidence="12">
    <location>
        <begin position="1"/>
        <end position="19"/>
    </location>
</feature>
<name>A0A224XBK2_9HEMI</name>
<dbReference type="PROSITE" id="PS51293">
    <property type="entry name" value="SANT"/>
    <property type="match status" value="1"/>
</dbReference>
<dbReference type="InterPro" id="IPR017884">
    <property type="entry name" value="SANT_dom"/>
</dbReference>
<evidence type="ECO:0000256" key="1">
    <source>
        <dbReference type="ARBA" id="ARBA00004123"/>
    </source>
</evidence>
<dbReference type="SMART" id="SM00271">
    <property type="entry name" value="DnaJ"/>
    <property type="match status" value="1"/>
</dbReference>
<evidence type="ECO:0000256" key="5">
    <source>
        <dbReference type="ARBA" id="ARBA00022989"/>
    </source>
</evidence>
<protein>
    <submittedName>
        <fullName evidence="16">Putative chaperone protein dnaj</fullName>
    </submittedName>
</protein>
<dbReference type="SMART" id="SM00717">
    <property type="entry name" value="SANT"/>
    <property type="match status" value="2"/>
</dbReference>
<dbReference type="AlphaFoldDB" id="A0A224XBK2"/>
<dbReference type="Pfam" id="PF00226">
    <property type="entry name" value="DnaJ"/>
    <property type="match status" value="1"/>
</dbReference>